<keyword evidence="6 7" id="KW-0342">GTP-binding</keyword>
<dbReference type="GO" id="GO:0002098">
    <property type="term" value="P:tRNA wobble uridine modification"/>
    <property type="evidence" value="ECO:0007669"/>
    <property type="project" value="TreeGrafter"/>
</dbReference>
<name>A0A084U406_MALIO</name>
<feature type="binding site" evidence="7">
    <location>
        <position position="255"/>
    </location>
    <ligand>
        <name>Mg(2+)</name>
        <dbReference type="ChEBI" id="CHEBI:18420"/>
    </ligand>
</feature>
<dbReference type="Pfam" id="PF10396">
    <property type="entry name" value="TrmE_N"/>
    <property type="match status" value="1"/>
</dbReference>
<feature type="binding site" evidence="7">
    <location>
        <begin position="274"/>
        <end position="277"/>
    </location>
    <ligand>
        <name>GTP</name>
        <dbReference type="ChEBI" id="CHEBI:37565"/>
    </ligand>
</feature>
<dbReference type="InterPro" id="IPR004520">
    <property type="entry name" value="GTPase_MnmE"/>
</dbReference>
<evidence type="ECO:0000256" key="3">
    <source>
        <dbReference type="ARBA" id="ARBA00022723"/>
    </source>
</evidence>
<dbReference type="InterPro" id="IPR025867">
    <property type="entry name" value="MnmE_helical"/>
</dbReference>
<feature type="domain" description="TrmE-type G" evidence="9">
    <location>
        <begin position="220"/>
        <end position="370"/>
    </location>
</feature>
<dbReference type="GO" id="GO:0005829">
    <property type="term" value="C:cytosol"/>
    <property type="evidence" value="ECO:0007669"/>
    <property type="project" value="TreeGrafter"/>
</dbReference>
<keyword evidence="4 7" id="KW-0547">Nucleotide-binding</keyword>
<comment type="subcellular location">
    <subcellularLocation>
        <location evidence="7">Cytoplasm</location>
    </subcellularLocation>
</comment>
<keyword evidence="3 7" id="KW-0479">Metal-binding</keyword>
<dbReference type="PANTHER" id="PTHR42714:SF2">
    <property type="entry name" value="TRNA MODIFICATION GTPASE GTPBP3, MITOCHONDRIAL"/>
    <property type="match status" value="1"/>
</dbReference>
<evidence type="ECO:0000256" key="7">
    <source>
        <dbReference type="HAMAP-Rule" id="MF_00379"/>
    </source>
</evidence>
<evidence type="ECO:0000256" key="5">
    <source>
        <dbReference type="ARBA" id="ARBA00022958"/>
    </source>
</evidence>
<dbReference type="Proteomes" id="UP000028523">
    <property type="component" value="Unassembled WGS sequence"/>
</dbReference>
<dbReference type="SUPFAM" id="SSF103025">
    <property type="entry name" value="Folate-binding domain"/>
    <property type="match status" value="1"/>
</dbReference>
<keyword evidence="11" id="KW-1185">Reference proteome</keyword>
<evidence type="ECO:0000259" key="9">
    <source>
        <dbReference type="PROSITE" id="PS51709"/>
    </source>
</evidence>
<feature type="binding site" evidence="7">
    <location>
        <position position="26"/>
    </location>
    <ligand>
        <name>(6S)-5-formyl-5,6,7,8-tetrahydrofolate</name>
        <dbReference type="ChEBI" id="CHEBI:57457"/>
    </ligand>
</feature>
<comment type="caution">
    <text evidence="10">The sequence shown here is derived from an EMBL/GenBank/DDBJ whole genome shotgun (WGS) entry which is preliminary data.</text>
</comment>
<keyword evidence="7" id="KW-0963">Cytoplasm</keyword>
<dbReference type="InterPro" id="IPR027417">
    <property type="entry name" value="P-loop_NTPase"/>
</dbReference>
<dbReference type="Pfam" id="PF01926">
    <property type="entry name" value="MMR_HSR1"/>
    <property type="match status" value="1"/>
</dbReference>
<comment type="similarity">
    <text evidence="1 7 8">Belongs to the TRAFAC class TrmE-Era-EngA-EngB-Septin-like GTPase superfamily. TrmE GTPase family.</text>
</comment>
<dbReference type="GO" id="GO:0005525">
    <property type="term" value="F:GTP binding"/>
    <property type="evidence" value="ECO:0007669"/>
    <property type="project" value="UniProtKB-UniRule"/>
</dbReference>
<sequence length="449" mass="50732">MIEVIMSNTFVAVATPKIQSAIAIVRINGDKAYEIINKITKINVLKQDNSHQKVFLYDGDNVVDEVVLVKFVAPKSFTGDDLIEINCHGSVYVIDKIIELLLKNGARLAERGEFTKRSFINNKISLLQANSINNLVNATNSKMHKIALNGLISKNFSQFEMIKNDMFDVLGKIEVNIDYPEYDDVEVINNKSFSKYLKNIAKKIENIISTYESIKEIFKGIDVAIIGKPNVGKSSLLNALIKKDRAIISGTAGTTRDTINESIVINDILFNFIDTAGIRESKNKIEKIGIKKSFEASNKADFIFFVIDDSKKISPYEKTILNKIKDKRHVIIKNKSDLNKDANKEIKGINISAKKNDINNLIKYIKKTFVYDENILADNQFISTEEEKIQLQEILFIINELISDAEKNIPIDVLSINLNKAYRNLCSLTGEAKDFDLLDKLFKNFCLGK</sequence>
<feature type="binding site" evidence="7">
    <location>
        <position position="449"/>
    </location>
    <ligand>
        <name>(6S)-5-formyl-5,6,7,8-tetrahydrofolate</name>
        <dbReference type="ChEBI" id="CHEBI:57457"/>
    </ligand>
</feature>
<keyword evidence="5 7" id="KW-0630">Potassium</keyword>
<organism evidence="10 11">
    <name type="scientific">Malacoplasma iowae DK-CPA</name>
    <dbReference type="NCBI Taxonomy" id="1394179"/>
    <lineage>
        <taxon>Bacteria</taxon>
        <taxon>Bacillati</taxon>
        <taxon>Mycoplasmatota</taxon>
        <taxon>Mycoplasmoidales</taxon>
        <taxon>Mycoplasmoidaceae</taxon>
        <taxon>Malacoplasma</taxon>
    </lineage>
</organism>
<keyword evidence="2 7" id="KW-0819">tRNA processing</keyword>
<feature type="binding site" evidence="7">
    <location>
        <position position="234"/>
    </location>
    <ligand>
        <name>Mg(2+)</name>
        <dbReference type="ChEBI" id="CHEBI:18420"/>
    </ligand>
</feature>
<dbReference type="InterPro" id="IPR027368">
    <property type="entry name" value="MnmE_dom2"/>
</dbReference>
<evidence type="ECO:0000256" key="4">
    <source>
        <dbReference type="ARBA" id="ARBA00022741"/>
    </source>
</evidence>
<dbReference type="EC" id="3.6.-.-" evidence="7"/>
<dbReference type="PROSITE" id="PS51709">
    <property type="entry name" value="G_TRME"/>
    <property type="match status" value="1"/>
</dbReference>
<dbReference type="CDD" id="cd04164">
    <property type="entry name" value="trmE"/>
    <property type="match status" value="1"/>
</dbReference>
<dbReference type="PANTHER" id="PTHR42714">
    <property type="entry name" value="TRNA MODIFICATION GTPASE GTPBP3"/>
    <property type="match status" value="1"/>
</dbReference>
<comment type="caution">
    <text evidence="7">Lacks conserved residue(s) required for the propagation of feature annotation.</text>
</comment>
<dbReference type="GO" id="GO:0003924">
    <property type="term" value="F:GTPase activity"/>
    <property type="evidence" value="ECO:0007669"/>
    <property type="project" value="UniProtKB-UniRule"/>
</dbReference>
<dbReference type="InterPro" id="IPR027266">
    <property type="entry name" value="TrmE/GcvT-like"/>
</dbReference>
<accession>A0A084U406</accession>
<dbReference type="SUPFAM" id="SSF52540">
    <property type="entry name" value="P-loop containing nucleoside triphosphate hydrolases"/>
    <property type="match status" value="1"/>
</dbReference>
<comment type="function">
    <text evidence="7">Exhibits a very high intrinsic GTPase hydrolysis rate. Involved in the addition of a carboxymethylaminomethyl (cmnm) group at the wobble position (U34) of certain tRNAs, forming tRNA-cmnm(5)s(2)U34.</text>
</comment>
<comment type="subunit">
    <text evidence="7">Homodimer. Heterotetramer of two MnmE and two MnmG subunits.</text>
</comment>
<dbReference type="Gene3D" id="3.40.50.300">
    <property type="entry name" value="P-loop containing nucleotide triphosphate hydrolases"/>
    <property type="match status" value="1"/>
</dbReference>
<proteinExistence type="inferred from homology"/>
<dbReference type="AlphaFoldDB" id="A0A084U406"/>
<evidence type="ECO:0000313" key="10">
    <source>
        <dbReference type="EMBL" id="KFB07692.1"/>
    </source>
</evidence>
<dbReference type="CDD" id="cd14858">
    <property type="entry name" value="TrmE_N"/>
    <property type="match status" value="1"/>
</dbReference>
<dbReference type="InterPro" id="IPR005225">
    <property type="entry name" value="Small_GTP-bd"/>
</dbReference>
<evidence type="ECO:0000256" key="8">
    <source>
        <dbReference type="RuleBase" id="RU003313"/>
    </source>
</evidence>
<evidence type="ECO:0000256" key="1">
    <source>
        <dbReference type="ARBA" id="ARBA00011043"/>
    </source>
</evidence>
<feature type="binding site" evidence="7">
    <location>
        <position position="123"/>
    </location>
    <ligand>
        <name>(6S)-5-formyl-5,6,7,8-tetrahydrofolate</name>
        <dbReference type="ChEBI" id="CHEBI:57457"/>
    </ligand>
</feature>
<evidence type="ECO:0000313" key="11">
    <source>
        <dbReference type="Proteomes" id="UP000028523"/>
    </source>
</evidence>
<dbReference type="InterPro" id="IPR018948">
    <property type="entry name" value="GTP-bd_TrmE_N"/>
</dbReference>
<dbReference type="GO" id="GO:0046872">
    <property type="term" value="F:metal ion binding"/>
    <property type="evidence" value="ECO:0007669"/>
    <property type="project" value="UniProtKB-KW"/>
</dbReference>
<feature type="binding site" evidence="7">
    <location>
        <position position="84"/>
    </location>
    <ligand>
        <name>(6S)-5-formyl-5,6,7,8-tetrahydrofolate</name>
        <dbReference type="ChEBI" id="CHEBI:57457"/>
    </ligand>
</feature>
<reference evidence="10 11" key="1">
    <citation type="journal article" date="2014" name="PLoS ONE">
        <title>Reduction of Hydrogen Peroxide Accumulation and Toxicity by a Catalase from Mycoplasma iowae.</title>
        <authorList>
            <person name="Pritchard R.E."/>
            <person name="Prassinos A.J."/>
            <person name="Osborne J.D."/>
            <person name="Raviv Z."/>
            <person name="Balish M.F."/>
        </authorList>
    </citation>
    <scope>NUCLEOTIDE SEQUENCE [LARGE SCALE GENOMIC DNA]</scope>
    <source>
        <strain evidence="10 11">DK-CPA</strain>
    </source>
</reference>
<keyword evidence="7" id="KW-0460">Magnesium</keyword>
<keyword evidence="7" id="KW-0378">Hydrolase</keyword>
<protein>
    <recommendedName>
        <fullName evidence="7">tRNA modification GTPase MnmE</fullName>
        <ecNumber evidence="7">3.6.-.-</ecNumber>
    </recommendedName>
</protein>
<dbReference type="EMBL" id="AWQU01000071">
    <property type="protein sequence ID" value="KFB07692.1"/>
    <property type="molecule type" value="Genomic_DNA"/>
</dbReference>
<evidence type="ECO:0000256" key="6">
    <source>
        <dbReference type="ARBA" id="ARBA00023134"/>
    </source>
</evidence>
<dbReference type="Gene3D" id="3.30.1360.120">
    <property type="entry name" value="Probable tRNA modification gtpase trme, domain 1"/>
    <property type="match status" value="1"/>
</dbReference>
<gene>
    <name evidence="7" type="primary">mnmE</name>
    <name evidence="7" type="synonym">trmE</name>
    <name evidence="10" type="ORF">P271_544</name>
</gene>
<dbReference type="NCBIfam" id="TIGR00450">
    <property type="entry name" value="mnmE_trmE_thdF"/>
    <property type="match status" value="1"/>
</dbReference>
<comment type="cofactor">
    <cofactor evidence="7">
        <name>K(+)</name>
        <dbReference type="ChEBI" id="CHEBI:29103"/>
    </cofactor>
    <text evidence="7">Binds 1 potassium ion per subunit.</text>
</comment>
<evidence type="ECO:0000256" key="2">
    <source>
        <dbReference type="ARBA" id="ARBA00022694"/>
    </source>
</evidence>
<dbReference type="HAMAP" id="MF_00379">
    <property type="entry name" value="GTPase_MnmE"/>
    <property type="match status" value="1"/>
</dbReference>
<feature type="binding site" evidence="7">
    <location>
        <begin position="249"/>
        <end position="255"/>
    </location>
    <ligand>
        <name>GTP</name>
        <dbReference type="ChEBI" id="CHEBI:37565"/>
    </ligand>
</feature>
<dbReference type="Gene3D" id="1.20.120.430">
    <property type="entry name" value="tRNA modification GTPase MnmE domain 2"/>
    <property type="match status" value="1"/>
</dbReference>
<feature type="binding site" evidence="7">
    <location>
        <begin position="230"/>
        <end position="235"/>
    </location>
    <ligand>
        <name>GTP</name>
        <dbReference type="ChEBI" id="CHEBI:37565"/>
    </ligand>
</feature>
<dbReference type="InterPro" id="IPR031168">
    <property type="entry name" value="G_TrmE"/>
</dbReference>
<dbReference type="InterPro" id="IPR006073">
    <property type="entry name" value="GTP-bd"/>
</dbReference>
<dbReference type="NCBIfam" id="TIGR00231">
    <property type="entry name" value="small_GTP"/>
    <property type="match status" value="1"/>
</dbReference>
<dbReference type="GO" id="GO:0030488">
    <property type="term" value="P:tRNA methylation"/>
    <property type="evidence" value="ECO:0007669"/>
    <property type="project" value="TreeGrafter"/>
</dbReference>
<dbReference type="Pfam" id="PF12631">
    <property type="entry name" value="MnmE_helical"/>
    <property type="match status" value="1"/>
</dbReference>